<feature type="region of interest" description="Disordered" evidence="4">
    <location>
        <begin position="86"/>
        <end position="123"/>
    </location>
</feature>
<evidence type="ECO:0000256" key="3">
    <source>
        <dbReference type="ARBA" id="ARBA00022833"/>
    </source>
</evidence>
<organism evidence="5 6">
    <name type="scientific">Fusarium mexicanum</name>
    <dbReference type="NCBI Taxonomy" id="751941"/>
    <lineage>
        <taxon>Eukaryota</taxon>
        <taxon>Fungi</taxon>
        <taxon>Dikarya</taxon>
        <taxon>Ascomycota</taxon>
        <taxon>Pezizomycotina</taxon>
        <taxon>Sordariomycetes</taxon>
        <taxon>Hypocreomycetidae</taxon>
        <taxon>Hypocreales</taxon>
        <taxon>Nectriaceae</taxon>
        <taxon>Fusarium</taxon>
        <taxon>Fusarium fujikuroi species complex</taxon>
    </lineage>
</organism>
<dbReference type="GO" id="GO:0008270">
    <property type="term" value="F:zinc ion binding"/>
    <property type="evidence" value="ECO:0007669"/>
    <property type="project" value="UniProtKB-KW"/>
</dbReference>
<evidence type="ECO:0000256" key="2">
    <source>
        <dbReference type="ARBA" id="ARBA00022771"/>
    </source>
</evidence>
<feature type="compositionally biased region" description="Acidic residues" evidence="4">
    <location>
        <begin position="138"/>
        <end position="147"/>
    </location>
</feature>
<comment type="caution">
    <text evidence="5">The sequence shown here is derived from an EMBL/GenBank/DDBJ whole genome shotgun (WGS) entry which is preliminary data.</text>
</comment>
<proteinExistence type="predicted"/>
<dbReference type="EMBL" id="JAAOAM010000036">
    <property type="protein sequence ID" value="KAF5555402.1"/>
    <property type="molecule type" value="Genomic_DNA"/>
</dbReference>
<feature type="region of interest" description="Disordered" evidence="4">
    <location>
        <begin position="138"/>
        <end position="157"/>
    </location>
</feature>
<keyword evidence="2" id="KW-0863">Zinc-finger</keyword>
<dbReference type="AlphaFoldDB" id="A0A8H5JHK5"/>
<evidence type="ECO:0000256" key="4">
    <source>
        <dbReference type="SAM" id="MobiDB-lite"/>
    </source>
</evidence>
<accession>A0A8H5JHK5</accession>
<evidence type="ECO:0000313" key="6">
    <source>
        <dbReference type="Proteomes" id="UP000522262"/>
    </source>
</evidence>
<evidence type="ECO:0000256" key="1">
    <source>
        <dbReference type="ARBA" id="ARBA00022723"/>
    </source>
</evidence>
<keyword evidence="1" id="KW-0479">Metal-binding</keyword>
<dbReference type="InterPro" id="IPR013083">
    <property type="entry name" value="Znf_RING/FYVE/PHD"/>
</dbReference>
<dbReference type="Proteomes" id="UP000522262">
    <property type="component" value="Unassembled WGS sequence"/>
</dbReference>
<protein>
    <submittedName>
        <fullName evidence="5">E3 ubiquitin ligase ARI10</fullName>
    </submittedName>
</protein>
<sequence length="398" mass="43505">MAESNDHKIALSIAQAVETDATLIATLIREEEQAERDLEFARQLEHNPDAVAEADNAVNHVGLDDEAYHTLRAFNVAVPGTDNEEVEMELSHEDHEENHDATSVDAKDQNNGETSQDDMFPAEEVGTHPKDVQVDEAQLEDAQEEQSADEHSGTAQAACLAPPEPHARTKECLFCTEEFPEGDVFEAPCSHVMCKPCLTRCIETSMRNEYLFPPKCCGQAIPVNATNVFITEDLLSEYDNKREEFATKKRTYCSDPRPMMVHVQQTGNHKELLIWRNRMAGANANSAKTWLNSPMAVSISLVDAVTNSVTYAADSGRRAAAPNGMSVASQSAQEKSPQEQHMWPSPVDAVTKSTGSSTVWRVKMSATIVGKKCGNSSSLAQIVISCSAIDVSRLADVG</sequence>
<reference evidence="5 6" key="1">
    <citation type="submission" date="2020-05" db="EMBL/GenBank/DDBJ databases">
        <title>Identification and distribution of gene clusters putatively required for synthesis of sphingolipid metabolism inhibitors in phylogenetically diverse species of the filamentous fungus Fusarium.</title>
        <authorList>
            <person name="Kim H.-S."/>
            <person name="Busman M."/>
            <person name="Brown D.W."/>
            <person name="Divon H."/>
            <person name="Uhlig S."/>
            <person name="Proctor R.H."/>
        </authorList>
    </citation>
    <scope>NUCLEOTIDE SEQUENCE [LARGE SCALE GENOMIC DNA]</scope>
    <source>
        <strain evidence="5 6">NRRL 53147</strain>
    </source>
</reference>
<dbReference type="PROSITE" id="PS00518">
    <property type="entry name" value="ZF_RING_1"/>
    <property type="match status" value="1"/>
</dbReference>
<dbReference type="Gene3D" id="3.30.40.10">
    <property type="entry name" value="Zinc/RING finger domain, C3HC4 (zinc finger)"/>
    <property type="match status" value="1"/>
</dbReference>
<dbReference type="SUPFAM" id="SSF57850">
    <property type="entry name" value="RING/U-box"/>
    <property type="match status" value="1"/>
</dbReference>
<evidence type="ECO:0000313" key="5">
    <source>
        <dbReference type="EMBL" id="KAF5555402.1"/>
    </source>
</evidence>
<name>A0A8H5JHK5_9HYPO</name>
<feature type="compositionally biased region" description="Basic and acidic residues" evidence="4">
    <location>
        <begin position="89"/>
        <end position="110"/>
    </location>
</feature>
<gene>
    <name evidence="5" type="ORF">FMEXI_1573</name>
</gene>
<keyword evidence="6" id="KW-1185">Reference proteome</keyword>
<feature type="compositionally biased region" description="Polar residues" evidence="4">
    <location>
        <begin position="326"/>
        <end position="335"/>
    </location>
</feature>
<keyword evidence="3" id="KW-0862">Zinc</keyword>
<feature type="region of interest" description="Disordered" evidence="4">
    <location>
        <begin position="321"/>
        <end position="349"/>
    </location>
</feature>
<dbReference type="InterPro" id="IPR017907">
    <property type="entry name" value="Znf_RING_CS"/>
</dbReference>